<comment type="caution">
    <text evidence="1">The sequence shown here is derived from an EMBL/GenBank/DDBJ whole genome shotgun (WGS) entry which is preliminary data.</text>
</comment>
<evidence type="ECO:0000313" key="1">
    <source>
        <dbReference type="EMBL" id="KAL0163620.1"/>
    </source>
</evidence>
<dbReference type="Proteomes" id="UP001529510">
    <property type="component" value="Unassembled WGS sequence"/>
</dbReference>
<dbReference type="InterPro" id="IPR004000">
    <property type="entry name" value="Actin"/>
</dbReference>
<protein>
    <submittedName>
        <fullName evidence="1">Uncharacterized protein</fullName>
    </submittedName>
</protein>
<dbReference type="FunFam" id="3.30.420.40:FF:000058">
    <property type="entry name" value="Putative actin-related protein 5"/>
    <property type="match status" value="1"/>
</dbReference>
<dbReference type="Pfam" id="PF00022">
    <property type="entry name" value="Actin"/>
    <property type="match status" value="1"/>
</dbReference>
<reference evidence="1 2" key="1">
    <citation type="submission" date="2024-05" db="EMBL/GenBank/DDBJ databases">
        <title>Genome sequencing and assembly of Indian major carp, Cirrhinus mrigala (Hamilton, 1822).</title>
        <authorList>
            <person name="Mohindra V."/>
            <person name="Chowdhury L.M."/>
            <person name="Lal K."/>
            <person name="Jena J.K."/>
        </authorList>
    </citation>
    <scope>NUCLEOTIDE SEQUENCE [LARGE SCALE GENOMIC DNA]</scope>
    <source>
        <strain evidence="1">CM1030</strain>
        <tissue evidence="1">Blood</tissue>
    </source>
</reference>
<sequence>GNTLLSGLPARLQQEIRLMCPADLSADRDFSVWCGGAALANMPDLCSAWISADEYEEFGPQIVFR</sequence>
<dbReference type="Gene3D" id="3.30.420.40">
    <property type="match status" value="1"/>
</dbReference>
<dbReference type="InterPro" id="IPR043129">
    <property type="entry name" value="ATPase_NBD"/>
</dbReference>
<dbReference type="AlphaFoldDB" id="A0ABD0NQ92"/>
<proteinExistence type="predicted"/>
<dbReference type="EMBL" id="JAMKFB020000020">
    <property type="protein sequence ID" value="KAL0163620.1"/>
    <property type="molecule type" value="Genomic_DNA"/>
</dbReference>
<dbReference type="SUPFAM" id="SSF53067">
    <property type="entry name" value="Actin-like ATPase domain"/>
    <property type="match status" value="1"/>
</dbReference>
<feature type="non-terminal residue" evidence="1">
    <location>
        <position position="65"/>
    </location>
</feature>
<keyword evidence="2" id="KW-1185">Reference proteome</keyword>
<accession>A0ABD0NQ92</accession>
<organism evidence="1 2">
    <name type="scientific">Cirrhinus mrigala</name>
    <name type="common">Mrigala</name>
    <dbReference type="NCBI Taxonomy" id="683832"/>
    <lineage>
        <taxon>Eukaryota</taxon>
        <taxon>Metazoa</taxon>
        <taxon>Chordata</taxon>
        <taxon>Craniata</taxon>
        <taxon>Vertebrata</taxon>
        <taxon>Euteleostomi</taxon>
        <taxon>Actinopterygii</taxon>
        <taxon>Neopterygii</taxon>
        <taxon>Teleostei</taxon>
        <taxon>Ostariophysi</taxon>
        <taxon>Cypriniformes</taxon>
        <taxon>Cyprinidae</taxon>
        <taxon>Labeoninae</taxon>
        <taxon>Labeonini</taxon>
        <taxon>Cirrhinus</taxon>
    </lineage>
</organism>
<gene>
    <name evidence="1" type="ORF">M9458_039373</name>
</gene>
<feature type="non-terminal residue" evidence="1">
    <location>
        <position position="1"/>
    </location>
</feature>
<evidence type="ECO:0000313" key="2">
    <source>
        <dbReference type="Proteomes" id="UP001529510"/>
    </source>
</evidence>
<name>A0ABD0NQ92_CIRMR</name>